<sequence length="180" mass="18477">MAGNLLARSAHDLGAAAWFGGTLMGAVGLNGATGKAKDPRERTRLSSLGWAKWTPVQIGAFVAHAAGGIGLIYGNKGRLAKQEGVGANTVIKSVVTVAGMALSLYAGMMGKKVAELAEQGGEGATEPRPGASDDLAKAQSKLKMLQWALPVVSGTVVVLSAHQGEMQRPTNVLDGIFGRK</sequence>
<organism evidence="2 3">
    <name type="scientific">Arthrobacter crusticola</name>
    <dbReference type="NCBI Taxonomy" id="2547960"/>
    <lineage>
        <taxon>Bacteria</taxon>
        <taxon>Bacillati</taxon>
        <taxon>Actinomycetota</taxon>
        <taxon>Actinomycetes</taxon>
        <taxon>Micrococcales</taxon>
        <taxon>Micrococcaceae</taxon>
        <taxon>Arthrobacter</taxon>
    </lineage>
</organism>
<dbReference type="AlphaFoldDB" id="A0A4R5TYY7"/>
<feature type="transmembrane region" description="Helical" evidence="1">
    <location>
        <begin position="15"/>
        <end position="32"/>
    </location>
</feature>
<reference evidence="2 3" key="1">
    <citation type="submission" date="2019-03" db="EMBL/GenBank/DDBJ databases">
        <title>Arthrobacter sp. nov., an bacterium isolated from biocrust in Mu Us Desert.</title>
        <authorList>
            <person name="Lixiong L."/>
        </authorList>
    </citation>
    <scope>NUCLEOTIDE SEQUENCE [LARGE SCALE GENOMIC DNA]</scope>
    <source>
        <strain evidence="2 3">SLN-3</strain>
    </source>
</reference>
<evidence type="ECO:0000313" key="3">
    <source>
        <dbReference type="Proteomes" id="UP000295411"/>
    </source>
</evidence>
<proteinExistence type="predicted"/>
<keyword evidence="3" id="KW-1185">Reference proteome</keyword>
<evidence type="ECO:0000256" key="1">
    <source>
        <dbReference type="SAM" id="Phobius"/>
    </source>
</evidence>
<dbReference type="EMBL" id="SMTK01000002">
    <property type="protein sequence ID" value="TDK26458.1"/>
    <property type="molecule type" value="Genomic_DNA"/>
</dbReference>
<dbReference type="Proteomes" id="UP000295411">
    <property type="component" value="Unassembled WGS sequence"/>
</dbReference>
<protein>
    <submittedName>
        <fullName evidence="2">Uncharacterized protein</fullName>
    </submittedName>
</protein>
<feature type="transmembrane region" description="Helical" evidence="1">
    <location>
        <begin position="85"/>
        <end position="106"/>
    </location>
</feature>
<comment type="caution">
    <text evidence="2">The sequence shown here is derived from an EMBL/GenBank/DDBJ whole genome shotgun (WGS) entry which is preliminary data.</text>
</comment>
<dbReference type="RefSeq" id="WP_133402820.1">
    <property type="nucleotide sequence ID" value="NZ_SMTK01000002.1"/>
</dbReference>
<accession>A0A4R5TYY7</accession>
<name>A0A4R5TYY7_9MICC</name>
<keyword evidence="1" id="KW-0472">Membrane</keyword>
<feature type="transmembrane region" description="Helical" evidence="1">
    <location>
        <begin position="53"/>
        <end position="73"/>
    </location>
</feature>
<dbReference type="OrthoDB" id="5181921at2"/>
<keyword evidence="1" id="KW-0812">Transmembrane</keyword>
<evidence type="ECO:0000313" key="2">
    <source>
        <dbReference type="EMBL" id="TDK26458.1"/>
    </source>
</evidence>
<keyword evidence="1" id="KW-1133">Transmembrane helix</keyword>
<gene>
    <name evidence="2" type="ORF">E2F48_04470</name>
</gene>